<evidence type="ECO:0000259" key="2">
    <source>
        <dbReference type="PROSITE" id="PS50069"/>
    </source>
</evidence>
<evidence type="ECO:0000313" key="3">
    <source>
        <dbReference type="EMBL" id="KAH9361320.1"/>
    </source>
</evidence>
<reference evidence="3 4" key="1">
    <citation type="journal article" date="2020" name="Cell">
        <title>Large-Scale Comparative Analyses of Tick Genomes Elucidate Their Genetic Diversity and Vector Capacities.</title>
        <authorList>
            <consortium name="Tick Genome and Microbiome Consortium (TIGMIC)"/>
            <person name="Jia N."/>
            <person name="Wang J."/>
            <person name="Shi W."/>
            <person name="Du L."/>
            <person name="Sun Y."/>
            <person name="Zhan W."/>
            <person name="Jiang J.F."/>
            <person name="Wang Q."/>
            <person name="Zhang B."/>
            <person name="Ji P."/>
            <person name="Bell-Sakyi L."/>
            <person name="Cui X.M."/>
            <person name="Yuan T.T."/>
            <person name="Jiang B.G."/>
            <person name="Yang W.F."/>
            <person name="Lam T.T."/>
            <person name="Chang Q.C."/>
            <person name="Ding S.J."/>
            <person name="Wang X.J."/>
            <person name="Zhu J.G."/>
            <person name="Ruan X.D."/>
            <person name="Zhao L."/>
            <person name="Wei J.T."/>
            <person name="Ye R.Z."/>
            <person name="Que T.C."/>
            <person name="Du C.H."/>
            <person name="Zhou Y.H."/>
            <person name="Cheng J.X."/>
            <person name="Dai P.F."/>
            <person name="Guo W.B."/>
            <person name="Han X.H."/>
            <person name="Huang E.J."/>
            <person name="Li L.F."/>
            <person name="Wei W."/>
            <person name="Gao Y.C."/>
            <person name="Liu J.Z."/>
            <person name="Shao H.Z."/>
            <person name="Wang X."/>
            <person name="Wang C.C."/>
            <person name="Yang T.C."/>
            <person name="Huo Q.B."/>
            <person name="Li W."/>
            <person name="Chen H.Y."/>
            <person name="Chen S.E."/>
            <person name="Zhou L.G."/>
            <person name="Ni X.B."/>
            <person name="Tian J.H."/>
            <person name="Sheng Y."/>
            <person name="Liu T."/>
            <person name="Pan Y.S."/>
            <person name="Xia L.Y."/>
            <person name="Li J."/>
            <person name="Zhao F."/>
            <person name="Cao W.C."/>
        </authorList>
    </citation>
    <scope>NUCLEOTIDE SEQUENCE [LARGE SCALE GENOMIC DNA]</scope>
    <source>
        <strain evidence="3">HaeL-2018</strain>
    </source>
</reference>
<sequence length="158" mass="18504">MIMGLSVACGPDYIRSLGHMLQDIKDSECFNEEFNQFVRNPKEAFGFDFNVQVMTSGSWSFHELISFHLSEELKQVVQNFTAFYYYGNTDRKLQWLHNRSFGVVVVNCFQEPYTLAVSTYQMAVLLMCNFVDRFTFQQPEETSINMDNLRDVLQFLLN</sequence>
<dbReference type="InterPro" id="IPR016158">
    <property type="entry name" value="Cullin_homology"/>
</dbReference>
<proteinExistence type="inferred from homology"/>
<keyword evidence="4" id="KW-1185">Reference proteome</keyword>
<dbReference type="PROSITE" id="PS50069">
    <property type="entry name" value="CULLIN_2"/>
    <property type="match status" value="1"/>
</dbReference>
<dbReference type="InterPro" id="IPR036317">
    <property type="entry name" value="Cullin_homology_sf"/>
</dbReference>
<gene>
    <name evidence="3" type="ORF">HPB48_006882</name>
</gene>
<protein>
    <recommendedName>
        <fullName evidence="2">Cullin family profile domain-containing protein</fullName>
    </recommendedName>
</protein>
<dbReference type="PANTHER" id="PTHR11932">
    <property type="entry name" value="CULLIN"/>
    <property type="match status" value="1"/>
</dbReference>
<dbReference type="InterPro" id="IPR045093">
    <property type="entry name" value="Cullin"/>
</dbReference>
<dbReference type="OrthoDB" id="27073at2759"/>
<evidence type="ECO:0000256" key="1">
    <source>
        <dbReference type="PROSITE-ProRule" id="PRU00330"/>
    </source>
</evidence>
<dbReference type="SUPFAM" id="SSF75632">
    <property type="entry name" value="Cullin homology domain"/>
    <property type="match status" value="1"/>
</dbReference>
<dbReference type="Gene3D" id="3.30.230.130">
    <property type="entry name" value="Cullin, Chain C, Domain 2"/>
    <property type="match status" value="1"/>
</dbReference>
<dbReference type="GO" id="GO:0031625">
    <property type="term" value="F:ubiquitin protein ligase binding"/>
    <property type="evidence" value="ECO:0007669"/>
    <property type="project" value="InterPro"/>
</dbReference>
<accession>A0A9J6FG50</accession>
<dbReference type="SMART" id="SM00182">
    <property type="entry name" value="CULLIN"/>
    <property type="match status" value="1"/>
</dbReference>
<dbReference type="AlphaFoldDB" id="A0A9J6FG50"/>
<organism evidence="3 4">
    <name type="scientific">Haemaphysalis longicornis</name>
    <name type="common">Bush tick</name>
    <dbReference type="NCBI Taxonomy" id="44386"/>
    <lineage>
        <taxon>Eukaryota</taxon>
        <taxon>Metazoa</taxon>
        <taxon>Ecdysozoa</taxon>
        <taxon>Arthropoda</taxon>
        <taxon>Chelicerata</taxon>
        <taxon>Arachnida</taxon>
        <taxon>Acari</taxon>
        <taxon>Parasitiformes</taxon>
        <taxon>Ixodida</taxon>
        <taxon>Ixodoidea</taxon>
        <taxon>Ixodidae</taxon>
        <taxon>Haemaphysalinae</taxon>
        <taxon>Haemaphysalis</taxon>
    </lineage>
</organism>
<name>A0A9J6FG50_HAELO</name>
<dbReference type="GO" id="GO:0006511">
    <property type="term" value="P:ubiquitin-dependent protein catabolic process"/>
    <property type="evidence" value="ECO:0007669"/>
    <property type="project" value="InterPro"/>
</dbReference>
<dbReference type="VEuPathDB" id="VectorBase:HLOH_060873"/>
<comment type="caution">
    <text evidence="3">The sequence shown here is derived from an EMBL/GenBank/DDBJ whole genome shotgun (WGS) entry which is preliminary data.</text>
</comment>
<dbReference type="InterPro" id="IPR059120">
    <property type="entry name" value="Cullin-like_AB"/>
</dbReference>
<comment type="similarity">
    <text evidence="1">Belongs to the cullin family.</text>
</comment>
<evidence type="ECO:0000313" key="4">
    <source>
        <dbReference type="Proteomes" id="UP000821853"/>
    </source>
</evidence>
<dbReference type="Pfam" id="PF26557">
    <property type="entry name" value="Cullin_AB"/>
    <property type="match status" value="1"/>
</dbReference>
<dbReference type="EMBL" id="JABSTR010000001">
    <property type="protein sequence ID" value="KAH9361320.1"/>
    <property type="molecule type" value="Genomic_DNA"/>
</dbReference>
<dbReference type="Proteomes" id="UP000821853">
    <property type="component" value="Chromosome 1"/>
</dbReference>
<feature type="domain" description="Cullin family profile" evidence="2">
    <location>
        <begin position="1"/>
        <end position="157"/>
    </location>
</feature>